<dbReference type="EMBL" id="JBFALK010000035">
    <property type="protein sequence ID" value="MEV0974797.1"/>
    <property type="molecule type" value="Genomic_DNA"/>
</dbReference>
<accession>A0ABV3GTF6</accession>
<dbReference type="RefSeq" id="WP_358141815.1">
    <property type="nucleotide sequence ID" value="NZ_JBFALK010000035.1"/>
</dbReference>
<sequence>MTSDRGRAPLTGVAYEEALAAQASAARGDTVGGSTVGGFTVGGFTVGGDTVGGSTVHSGRRGPGAAPFDPLRLCVYTTVALLGWLLGPLAVLGFAVVGFAGYVRARRAGLVRSKCLLRDTRLVLAYLALIVVAAVAAIVLRFFT</sequence>
<evidence type="ECO:0000313" key="3">
    <source>
        <dbReference type="Proteomes" id="UP001551675"/>
    </source>
</evidence>
<evidence type="ECO:0008006" key="4">
    <source>
        <dbReference type="Google" id="ProtNLM"/>
    </source>
</evidence>
<feature type="transmembrane region" description="Helical" evidence="1">
    <location>
        <begin position="123"/>
        <end position="143"/>
    </location>
</feature>
<organism evidence="2 3">
    <name type="scientific">Microtetraspora glauca</name>
    <dbReference type="NCBI Taxonomy" id="1996"/>
    <lineage>
        <taxon>Bacteria</taxon>
        <taxon>Bacillati</taxon>
        <taxon>Actinomycetota</taxon>
        <taxon>Actinomycetes</taxon>
        <taxon>Streptosporangiales</taxon>
        <taxon>Streptosporangiaceae</taxon>
        <taxon>Microtetraspora</taxon>
    </lineage>
</organism>
<dbReference type="Proteomes" id="UP001551675">
    <property type="component" value="Unassembled WGS sequence"/>
</dbReference>
<keyword evidence="3" id="KW-1185">Reference proteome</keyword>
<keyword evidence="1" id="KW-1133">Transmembrane helix</keyword>
<keyword evidence="1" id="KW-0812">Transmembrane</keyword>
<comment type="caution">
    <text evidence="2">The sequence shown here is derived from an EMBL/GenBank/DDBJ whole genome shotgun (WGS) entry which is preliminary data.</text>
</comment>
<name>A0ABV3GTF6_MICGL</name>
<gene>
    <name evidence="2" type="ORF">AB0I59_39925</name>
</gene>
<feature type="transmembrane region" description="Helical" evidence="1">
    <location>
        <begin position="81"/>
        <end position="103"/>
    </location>
</feature>
<proteinExistence type="predicted"/>
<keyword evidence="1" id="KW-0472">Membrane</keyword>
<evidence type="ECO:0000313" key="2">
    <source>
        <dbReference type="EMBL" id="MEV0974797.1"/>
    </source>
</evidence>
<reference evidence="2 3" key="1">
    <citation type="submission" date="2024-06" db="EMBL/GenBank/DDBJ databases">
        <title>The Natural Products Discovery Center: Release of the First 8490 Sequenced Strains for Exploring Actinobacteria Biosynthetic Diversity.</title>
        <authorList>
            <person name="Kalkreuter E."/>
            <person name="Kautsar S.A."/>
            <person name="Yang D."/>
            <person name="Bader C.D."/>
            <person name="Teijaro C.N."/>
            <person name="Fluegel L."/>
            <person name="Davis C.M."/>
            <person name="Simpson J.R."/>
            <person name="Lauterbach L."/>
            <person name="Steele A.D."/>
            <person name="Gui C."/>
            <person name="Meng S."/>
            <person name="Li G."/>
            <person name="Viehrig K."/>
            <person name="Ye F."/>
            <person name="Su P."/>
            <person name="Kiefer A.F."/>
            <person name="Nichols A."/>
            <person name="Cepeda A.J."/>
            <person name="Yan W."/>
            <person name="Fan B."/>
            <person name="Jiang Y."/>
            <person name="Adhikari A."/>
            <person name="Zheng C.-J."/>
            <person name="Schuster L."/>
            <person name="Cowan T.M."/>
            <person name="Smanski M.J."/>
            <person name="Chevrette M.G."/>
            <person name="De Carvalho L.P.S."/>
            <person name="Shen B."/>
        </authorList>
    </citation>
    <scope>NUCLEOTIDE SEQUENCE [LARGE SCALE GENOMIC DNA]</scope>
    <source>
        <strain evidence="2 3">NPDC050100</strain>
    </source>
</reference>
<evidence type="ECO:0000256" key="1">
    <source>
        <dbReference type="SAM" id="Phobius"/>
    </source>
</evidence>
<protein>
    <recommendedName>
        <fullName evidence="4">DUF4190 domain-containing protein</fullName>
    </recommendedName>
</protein>